<name>A0AAV6XEB8_9LAMI</name>
<dbReference type="GO" id="GO:0003676">
    <property type="term" value="F:nucleic acid binding"/>
    <property type="evidence" value="ECO:0007669"/>
    <property type="project" value="InterPro"/>
</dbReference>
<dbReference type="Pfam" id="PF23726">
    <property type="entry name" value="Beta-prop_RSE1_2nd"/>
    <property type="match status" value="1"/>
</dbReference>
<dbReference type="Pfam" id="PF03178">
    <property type="entry name" value="CPSF_A"/>
    <property type="match status" value="2"/>
</dbReference>
<accession>A0AAV6XEB8</accession>
<evidence type="ECO:0008006" key="8">
    <source>
        <dbReference type="Google" id="ProtNLM"/>
    </source>
</evidence>
<feature type="domain" description="RSE1/DDB1/CPSF1 first beta-propeller" evidence="4">
    <location>
        <begin position="104"/>
        <end position="461"/>
    </location>
</feature>
<dbReference type="Gene3D" id="2.130.10.10">
    <property type="entry name" value="YVTN repeat-like/Quinoprotein amine dehydrogenase"/>
    <property type="match status" value="2"/>
</dbReference>
<dbReference type="PANTHER" id="PTHR10644">
    <property type="entry name" value="DNA REPAIR/RNA PROCESSING CPSF FAMILY"/>
    <property type="match status" value="1"/>
</dbReference>
<evidence type="ECO:0000313" key="6">
    <source>
        <dbReference type="EMBL" id="KAG8381461.1"/>
    </source>
</evidence>
<evidence type="ECO:0000259" key="5">
    <source>
        <dbReference type="Pfam" id="PF23726"/>
    </source>
</evidence>
<evidence type="ECO:0000259" key="3">
    <source>
        <dbReference type="Pfam" id="PF03178"/>
    </source>
</evidence>
<comment type="caution">
    <text evidence="6">The sequence shown here is derived from an EMBL/GenBank/DDBJ whole genome shotgun (WGS) entry which is preliminary data.</text>
</comment>
<reference evidence="6" key="1">
    <citation type="submission" date="2019-10" db="EMBL/GenBank/DDBJ databases">
        <authorList>
            <person name="Zhang R."/>
            <person name="Pan Y."/>
            <person name="Wang J."/>
            <person name="Ma R."/>
            <person name="Yu S."/>
        </authorList>
    </citation>
    <scope>NUCLEOTIDE SEQUENCE</scope>
    <source>
        <strain evidence="6">LA-IB0</strain>
        <tissue evidence="6">Leaf</tissue>
    </source>
</reference>
<proteinExistence type="predicted"/>
<evidence type="ECO:0000259" key="4">
    <source>
        <dbReference type="Pfam" id="PF10433"/>
    </source>
</evidence>
<gene>
    <name evidence="6" type="ORF">BUALT_Bualt06G0124300</name>
</gene>
<keyword evidence="7" id="KW-1185">Reference proteome</keyword>
<keyword evidence="2" id="KW-0539">Nucleus</keyword>
<dbReference type="Proteomes" id="UP000826271">
    <property type="component" value="Unassembled WGS sequence"/>
</dbReference>
<dbReference type="EMBL" id="WHWC01000006">
    <property type="protein sequence ID" value="KAG8381461.1"/>
    <property type="molecule type" value="Genomic_DNA"/>
</dbReference>
<dbReference type="Pfam" id="PF10433">
    <property type="entry name" value="Beta-prop_RSE1_1st"/>
    <property type="match status" value="1"/>
</dbReference>
<organism evidence="6 7">
    <name type="scientific">Buddleja alternifolia</name>
    <dbReference type="NCBI Taxonomy" id="168488"/>
    <lineage>
        <taxon>Eukaryota</taxon>
        <taxon>Viridiplantae</taxon>
        <taxon>Streptophyta</taxon>
        <taxon>Embryophyta</taxon>
        <taxon>Tracheophyta</taxon>
        <taxon>Spermatophyta</taxon>
        <taxon>Magnoliopsida</taxon>
        <taxon>eudicotyledons</taxon>
        <taxon>Gunneridae</taxon>
        <taxon>Pentapetalae</taxon>
        <taxon>asterids</taxon>
        <taxon>lamiids</taxon>
        <taxon>Lamiales</taxon>
        <taxon>Scrophulariaceae</taxon>
        <taxon>Buddlejeae</taxon>
        <taxon>Buddleja</taxon>
    </lineage>
</organism>
<dbReference type="InterPro" id="IPR018846">
    <property type="entry name" value="Beta-prop_RSE1/DDB1/CPSF1_1st"/>
</dbReference>
<feature type="domain" description="RSE1/DDB1/CPSF1 C-terminal" evidence="3">
    <location>
        <begin position="1312"/>
        <end position="1373"/>
    </location>
</feature>
<evidence type="ECO:0000313" key="7">
    <source>
        <dbReference type="Proteomes" id="UP000826271"/>
    </source>
</evidence>
<feature type="domain" description="RSE1/DDB1/CPSF1 second beta-propeller" evidence="5">
    <location>
        <begin position="584"/>
        <end position="1019"/>
    </location>
</feature>
<dbReference type="FunFam" id="2.130.10.10:FF:000402">
    <property type="entry name" value="Cleavage and polyadenylation specificity factor subunit 1"/>
    <property type="match status" value="1"/>
</dbReference>
<protein>
    <recommendedName>
        <fullName evidence="8">Cleavage and polyadenylation specificity factor subunit 1</fullName>
    </recommendedName>
</protein>
<comment type="subcellular location">
    <subcellularLocation>
        <location evidence="1">Nucleus</location>
    </subcellularLocation>
</comment>
<feature type="domain" description="RSE1/DDB1/CPSF1 C-terminal" evidence="3">
    <location>
        <begin position="1170"/>
        <end position="1251"/>
    </location>
</feature>
<dbReference type="InterPro" id="IPR058543">
    <property type="entry name" value="Beta-prop_RSE1/DDB1/CPSF1_2nd"/>
</dbReference>
<dbReference type="GO" id="GO:0005634">
    <property type="term" value="C:nucleus"/>
    <property type="evidence" value="ECO:0007669"/>
    <property type="project" value="UniProtKB-SubCell"/>
</dbReference>
<dbReference type="InterPro" id="IPR050358">
    <property type="entry name" value="RSE1/DDB1/CFT1"/>
</dbReference>
<sequence length="1409" mass="154027">MSYAAFKMMHWATGIEHCAAGYVTHSAADFTPRIPLVTGDDLDSDWTTAAKPIGPIPNLITAAANVLEVYTVRIQEEASSSSTDSKLAAEPKRGGVLAGVSGASLELVCHYRLHGNVESLGVLPNGGVDGGRGRDSIILTFQDAKISVLEFDDSIHGLRTSSMHCFEGPDWLQLKRGRECFPRGPVVKVDPLGRCAAVLVYGQQMIVLKAAEVFFYCRLNLVTFNSDENLASSGLVGEDNAFNSGPSGAARIESSYIVGLRDLDMKHVKDLIFINGYIEPVVVILHEKELTWAGRVSSKHHTCMISALSISTTLKQHPLIWSAENFPHDAHKLLAVPSPIGGVLVIGANMIHYHSQSASCLLALNNFAVPVDGSQEMPRASFSTELDGANATWLANDVAMFSTKTGELLLLTLVYDGRIVQRLELSKSRASVLTSDITTIGNSLIFLGSRLGDSLLVQYNSGVGAPALTPGVKEEVGDIESDAPLAKRLRMSSSDALQDMVNAEELSLYGSGPNNAQASQKTFAFAVRDSLLNVGPLKDFSYGLRINADPNATGLAKQSNYELVCCSGHGKNGALSVLQQSIRPETVTQESLPGCKGIWTVYHKNIRSDSSKGLADEDEYHAYLIISLENRTMVLQTANNLEEVTENVDYYVQGSTIAAGNLFGRRRVIQIFARGARILDGAFMTQDLSFKSSNSESGTGSEGTTVSSVSIADPYVLLRMTDGSIQLLIGDPLTCTVSVTSPPVFESSNKLVSACTLYHDKGPEPWLRKTSTDAWLSTGIGEAIDGADGMTHDQSDVYCVLCYENGNLEIFDVPNFSSVFSFDKFVSGKSHIVDTFSHSNGSDPVKLMKKDSEDVGHDRKESTNSVQVVELSMQRWDPEHSRPFLLGILSDGSILCYHAYIYEVSENASKVEGVASSQSSSRLRNLRFMRVALDPYAREETSSGISSQRMTIFKNVGGLQGLFLSGARPAWFMMFRERLRVHPQVCDGPIVAFTVLHNVNCNHGFIYITSQGALKICQLPVLSSYDNYWPVHKVPLKGTPHQVTYFAEKNLYPVIVSVPVSGFFILHTFALGLKPLNQVLSTLVDQEAGNQFEHDNLSFEGTYPVEEFEIRIMEPEKAGGPWHTRATIPCRLLKCFNCSSCYVICKSKFRSCFIWHTALFSFSLIVSAILNTTTQGNETLLAIGTAYVQGDDVAARGRVLLYSVEMNSDNGQAKVSEVYSKELKGAISALASLQGHLLIASGPKIILHKLKIHSSWRYPQEHIFSSWKEQGSQLNLLAKDFGSLDCLATEFLIDGSTLSLTVSDDQKNVQHGCIAPLDELTFRRLQSLQKKLVDAVSHVAGLNPRSFRHFHSNGKAHRPGPDSIVDFELLSHYEILPLEEQLDIANQIGTTRTQIMSNLNDLTIATSFL</sequence>
<evidence type="ECO:0000256" key="1">
    <source>
        <dbReference type="ARBA" id="ARBA00004123"/>
    </source>
</evidence>
<dbReference type="InterPro" id="IPR004871">
    <property type="entry name" value="RSE1/DDB1/CPSF1_C"/>
</dbReference>
<dbReference type="InterPro" id="IPR015943">
    <property type="entry name" value="WD40/YVTN_repeat-like_dom_sf"/>
</dbReference>
<evidence type="ECO:0000256" key="2">
    <source>
        <dbReference type="ARBA" id="ARBA00023242"/>
    </source>
</evidence>